<dbReference type="RefSeq" id="WP_193670500.1">
    <property type="nucleotide sequence ID" value="NZ_JACDTV010000015.1"/>
</dbReference>
<evidence type="ECO:0008006" key="3">
    <source>
        <dbReference type="Google" id="ProtNLM"/>
    </source>
</evidence>
<dbReference type="Proteomes" id="UP000732378">
    <property type="component" value="Unassembled WGS sequence"/>
</dbReference>
<organism evidence="1 2">
    <name type="scientific">Nocardioides salarius</name>
    <dbReference type="NCBI Taxonomy" id="374513"/>
    <lineage>
        <taxon>Bacteria</taxon>
        <taxon>Bacillati</taxon>
        <taxon>Actinomycetota</taxon>
        <taxon>Actinomycetes</taxon>
        <taxon>Propionibacteriales</taxon>
        <taxon>Nocardioidaceae</taxon>
        <taxon>Nocardioides</taxon>
    </lineage>
</organism>
<sequence length="222" mass="24550">MSQQSRPDPAFFRRHALGVTVRHFNVLVESGQIIRVGAGLVDRASVERYLASHSGGRKRVWAEHTAWGAIALLSGEQAPWLGQVQRSRLRSALRQVTETDDLLTRLRGRAQVTTCTGHRSVAERLRHDLVTVDRSRLGLVEDAAVVDGYLAADDLDNAVRRYRLRQDASGAITLRATSFDLDTVRRLAHGRALGAIDAATSLDPRERGLGERALRIVLETFA</sequence>
<proteinExistence type="predicted"/>
<reference evidence="1 2" key="1">
    <citation type="submission" date="2021-01" db="EMBL/GenBank/DDBJ databases">
        <title>Sequencing the genomes of 1000 actinobacteria strains.</title>
        <authorList>
            <person name="Klenk H.-P."/>
        </authorList>
    </citation>
    <scope>NUCLEOTIDE SEQUENCE [LARGE SCALE GENOMIC DNA]</scope>
    <source>
        <strain evidence="1 2">DSM 18239</strain>
    </source>
</reference>
<evidence type="ECO:0000313" key="1">
    <source>
        <dbReference type="EMBL" id="MBM7508164.1"/>
    </source>
</evidence>
<protein>
    <recommendedName>
        <fullName evidence="3">DUF222 domain-containing protein</fullName>
    </recommendedName>
</protein>
<gene>
    <name evidence="1" type="ORF">JOE61_001978</name>
</gene>
<evidence type="ECO:0000313" key="2">
    <source>
        <dbReference type="Proteomes" id="UP000732378"/>
    </source>
</evidence>
<comment type="caution">
    <text evidence="1">The sequence shown here is derived from an EMBL/GenBank/DDBJ whole genome shotgun (WGS) entry which is preliminary data.</text>
</comment>
<name>A0ABS2MAF7_9ACTN</name>
<keyword evidence="2" id="KW-1185">Reference proteome</keyword>
<dbReference type="EMBL" id="JAFBBZ010000001">
    <property type="protein sequence ID" value="MBM7508164.1"/>
    <property type="molecule type" value="Genomic_DNA"/>
</dbReference>
<accession>A0ABS2MAF7</accession>